<dbReference type="Proteomes" id="UP000095280">
    <property type="component" value="Unplaced"/>
</dbReference>
<keyword evidence="3 11" id="KW-0813">Transport</keyword>
<sequence length="436" mass="44208">MLGDVSSGKSSLVARLKGEEVLGKGHGLEYHYLDVTDSGREAESRLGVWILDGDPFHQNLLRFALTKANFSDTLVLLVGSADAPWALIESLQQWIDILSRYVALPLPEGSFTCNLGLPIVVVITKTDTMAGVLEKEMDYKEEHFDFLQYHLHGAALVYTSVREDKNCALLRSYLLHRAYGLPCPHAAYVVERDCVFVPAGWDSHAKAYLLAASTGSLTKDLSNTPFSDVITRPAGFAAGVRRAGASGSTPGRGGSGVGVGGGGAAGGGDAEQAEDEQVFLSRLQSALLKQSAAPAGGAGGPLPGVGGGAGVGAPGASRASVGGAGKAVGAATGRLPPGAAGQGASAAAMGANDGVLANFFNSLLSKRSGGSPGQQQQQQQTSQAGASPAAASAGGGSAPAKIQPKSQQQQDGSPAADGEAAESPVKRVGPPTPAQS</sequence>
<feature type="region of interest" description="Disordered" evidence="12">
    <location>
        <begin position="366"/>
        <end position="436"/>
    </location>
</feature>
<feature type="compositionally biased region" description="Gly residues" evidence="12">
    <location>
        <begin position="250"/>
        <end position="269"/>
    </location>
</feature>
<evidence type="ECO:0000256" key="5">
    <source>
        <dbReference type="ARBA" id="ARBA00022701"/>
    </source>
</evidence>
<evidence type="ECO:0000313" key="13">
    <source>
        <dbReference type="Proteomes" id="UP000095280"/>
    </source>
</evidence>
<organism evidence="13 14">
    <name type="scientific">Macrostomum lignano</name>
    <dbReference type="NCBI Taxonomy" id="282301"/>
    <lineage>
        <taxon>Eukaryota</taxon>
        <taxon>Metazoa</taxon>
        <taxon>Spiralia</taxon>
        <taxon>Lophotrochozoa</taxon>
        <taxon>Platyhelminthes</taxon>
        <taxon>Rhabditophora</taxon>
        <taxon>Macrostomorpha</taxon>
        <taxon>Macrostomida</taxon>
        <taxon>Macrostomidae</taxon>
        <taxon>Macrostomum</taxon>
    </lineage>
</organism>
<evidence type="ECO:0000256" key="3">
    <source>
        <dbReference type="ARBA" id="ARBA00022448"/>
    </source>
</evidence>
<protein>
    <recommendedName>
        <fullName evidence="11">Dynein light intermediate chain</fullName>
    </recommendedName>
</protein>
<evidence type="ECO:0000256" key="4">
    <source>
        <dbReference type="ARBA" id="ARBA00022490"/>
    </source>
</evidence>
<evidence type="ECO:0000313" key="14">
    <source>
        <dbReference type="WBParaSite" id="maker-uti_cns_0003102-snap-gene-0.4-mRNA-1"/>
    </source>
</evidence>
<keyword evidence="9 11" id="KW-0505">Motor protein</keyword>
<dbReference type="Gene3D" id="3.40.50.300">
    <property type="entry name" value="P-loop containing nucleotide triphosphate hydrolases"/>
    <property type="match status" value="1"/>
</dbReference>
<comment type="subcellular location">
    <subcellularLocation>
        <location evidence="1 11">Cytoplasm</location>
        <location evidence="1 11">Cytoskeleton</location>
    </subcellularLocation>
</comment>
<dbReference type="GO" id="GO:0005813">
    <property type="term" value="C:centrosome"/>
    <property type="evidence" value="ECO:0007669"/>
    <property type="project" value="TreeGrafter"/>
</dbReference>
<dbReference type="GO" id="GO:0005868">
    <property type="term" value="C:cytoplasmic dynein complex"/>
    <property type="evidence" value="ECO:0007669"/>
    <property type="project" value="UniProtKB-UniRule"/>
</dbReference>
<feature type="region of interest" description="Disordered" evidence="12">
    <location>
        <begin position="241"/>
        <end position="275"/>
    </location>
</feature>
<dbReference type="WBParaSite" id="maker-uti_cns_0003102-snap-gene-0.4-mRNA-1">
    <property type="protein sequence ID" value="maker-uti_cns_0003102-snap-gene-0.4-mRNA-1"/>
    <property type="gene ID" value="maker-uti_cns_0003102-snap-gene-0.4"/>
</dbReference>
<keyword evidence="10 11" id="KW-0206">Cytoskeleton</keyword>
<dbReference type="PANTHER" id="PTHR12688">
    <property type="entry name" value="DYNEIN LIGHT INTERMEDIATE CHAIN"/>
    <property type="match status" value="1"/>
</dbReference>
<dbReference type="InterPro" id="IPR008467">
    <property type="entry name" value="Dynein1_light_intermed_chain"/>
</dbReference>
<comment type="subunit">
    <text evidence="11">Homodimer. The cytoplasmic dynein 1 complex consists of two catalytic heavy chains (HCs) and a number of non-catalytic subunits presented by intermediate chains (ICs).</text>
</comment>
<dbReference type="GO" id="GO:0000226">
    <property type="term" value="P:microtubule cytoskeleton organization"/>
    <property type="evidence" value="ECO:0007669"/>
    <property type="project" value="TreeGrafter"/>
</dbReference>
<feature type="compositionally biased region" description="Low complexity" evidence="12">
    <location>
        <begin position="373"/>
        <end position="392"/>
    </location>
</feature>
<evidence type="ECO:0000256" key="2">
    <source>
        <dbReference type="ARBA" id="ARBA00006831"/>
    </source>
</evidence>
<dbReference type="PANTHER" id="PTHR12688:SF0">
    <property type="entry name" value="DYNEIN LIGHT INTERMEDIATE CHAIN"/>
    <property type="match status" value="1"/>
</dbReference>
<keyword evidence="13" id="KW-1185">Reference proteome</keyword>
<keyword evidence="7 11" id="KW-0067">ATP-binding</keyword>
<keyword evidence="6 11" id="KW-0547">Nucleotide-binding</keyword>
<comment type="function">
    <text evidence="11">Acts as one of several non-catalytic accessory components of the cytoplasmic dynein 1 complex that are thought to be involved in linking dynein to cargos and to adapter proteins that regulate dynein function. Cytoplasmic dynein 1 acts as a motor for the intracellular retrograde motility of vesicles and organelles along microtubules. May play a role in binding dynein to membranous organelles or chromosomes.</text>
</comment>
<dbReference type="GO" id="GO:0005524">
    <property type="term" value="F:ATP binding"/>
    <property type="evidence" value="ECO:0007669"/>
    <property type="project" value="UniProtKB-KW"/>
</dbReference>
<reference evidence="14" key="1">
    <citation type="submission" date="2016-11" db="UniProtKB">
        <authorList>
            <consortium name="WormBaseParasite"/>
        </authorList>
    </citation>
    <scope>IDENTIFICATION</scope>
</reference>
<name>A0A1I8GV56_9PLAT</name>
<dbReference type="AlphaFoldDB" id="A0A1I8GV56"/>
<keyword evidence="4 11" id="KW-0963">Cytoplasm</keyword>
<evidence type="ECO:0000256" key="11">
    <source>
        <dbReference type="RuleBase" id="RU366047"/>
    </source>
</evidence>
<dbReference type="InterPro" id="IPR027417">
    <property type="entry name" value="P-loop_NTPase"/>
</dbReference>
<keyword evidence="5 11" id="KW-0493">Microtubule</keyword>
<evidence type="ECO:0000256" key="7">
    <source>
        <dbReference type="ARBA" id="ARBA00022840"/>
    </source>
</evidence>
<evidence type="ECO:0000256" key="12">
    <source>
        <dbReference type="SAM" id="MobiDB-lite"/>
    </source>
</evidence>
<evidence type="ECO:0000256" key="9">
    <source>
        <dbReference type="ARBA" id="ARBA00023175"/>
    </source>
</evidence>
<evidence type="ECO:0000256" key="6">
    <source>
        <dbReference type="ARBA" id="ARBA00022741"/>
    </source>
</evidence>
<evidence type="ECO:0000256" key="1">
    <source>
        <dbReference type="ARBA" id="ARBA00004245"/>
    </source>
</evidence>
<dbReference type="Pfam" id="PF05783">
    <property type="entry name" value="DLIC"/>
    <property type="match status" value="2"/>
</dbReference>
<evidence type="ECO:0000256" key="10">
    <source>
        <dbReference type="ARBA" id="ARBA00023212"/>
    </source>
</evidence>
<comment type="similarity">
    <text evidence="2 11">Belongs to the dynein light intermediate chain family.</text>
</comment>
<dbReference type="SUPFAM" id="SSF52540">
    <property type="entry name" value="P-loop containing nucleoside triphosphate hydrolases"/>
    <property type="match status" value="1"/>
</dbReference>
<dbReference type="GO" id="GO:0007018">
    <property type="term" value="P:microtubule-based movement"/>
    <property type="evidence" value="ECO:0007669"/>
    <property type="project" value="InterPro"/>
</dbReference>
<proteinExistence type="inferred from homology"/>
<dbReference type="GO" id="GO:0045504">
    <property type="term" value="F:dynein heavy chain binding"/>
    <property type="evidence" value="ECO:0007669"/>
    <property type="project" value="TreeGrafter"/>
</dbReference>
<keyword evidence="8 11" id="KW-0243">Dynein</keyword>
<accession>A0A1I8GV56</accession>
<dbReference type="InterPro" id="IPR022780">
    <property type="entry name" value="Dynein_light_int_chain"/>
</dbReference>
<evidence type="ECO:0000256" key="8">
    <source>
        <dbReference type="ARBA" id="ARBA00023017"/>
    </source>
</evidence>
<dbReference type="GO" id="GO:0005874">
    <property type="term" value="C:microtubule"/>
    <property type="evidence" value="ECO:0007669"/>
    <property type="project" value="UniProtKB-KW"/>
</dbReference>